<evidence type="ECO:0000256" key="1">
    <source>
        <dbReference type="ARBA" id="ARBA00005928"/>
    </source>
</evidence>
<dbReference type="PANTHER" id="PTHR11011:SF105">
    <property type="entry name" value="FATTY ACYL-COA REDUCTASE"/>
    <property type="match status" value="1"/>
</dbReference>
<proteinExistence type="inferred from homology"/>
<sequence length="262" mass="30349">MHGWPNTYVFTKAMGEMMLENFTEKGNVVIIRPTIITSTYCEPFPGWIEGLRTLDSVFVAYGKGKLKFFVGDRESILDMIPGDMVVNCMIAAIAAHENEKRDDLLVYHIGSSQRNPIKYEVVKFLMHHYLTEINPMLDSKGKPIRVGKPTILKTMASFHNYIATHYLSFLKVLKLVNIMFCNHFEHLYSKSRHQINNAKRLAQLYKPYLFSKAIFADFNTEYLRNTIKGSSKNVLNFDPRCIQWDDYFVNTHFPGVAKYVLK</sequence>
<comment type="similarity">
    <text evidence="1 4">Belongs to the fatty acyl-CoA reductase family.</text>
</comment>
<comment type="function">
    <text evidence="4">Catalyzes the reduction of fatty acyl-CoA to fatty alcohols.</text>
</comment>
<keyword evidence="4" id="KW-0560">Oxidoreductase</keyword>
<dbReference type="InterPro" id="IPR036291">
    <property type="entry name" value="NAD(P)-bd_dom_sf"/>
</dbReference>
<accession>A0ABD3BSI3</accession>
<keyword evidence="8" id="KW-1185">Reference proteome</keyword>
<evidence type="ECO:0000313" key="7">
    <source>
        <dbReference type="EMBL" id="KAL3620178.1"/>
    </source>
</evidence>
<gene>
    <name evidence="7" type="ORF">CASFOL_035090</name>
</gene>
<dbReference type="EC" id="1.2.1.84" evidence="4"/>
<dbReference type="Pfam" id="PF07993">
    <property type="entry name" value="NAD_binding_4"/>
    <property type="match status" value="1"/>
</dbReference>
<dbReference type="InterPro" id="IPR013120">
    <property type="entry name" value="FAR_NAD-bd"/>
</dbReference>
<name>A0ABD3BSI3_9LAMI</name>
<dbReference type="InterPro" id="IPR026055">
    <property type="entry name" value="FAR"/>
</dbReference>
<organism evidence="7 8">
    <name type="scientific">Castilleja foliolosa</name>
    <dbReference type="NCBI Taxonomy" id="1961234"/>
    <lineage>
        <taxon>Eukaryota</taxon>
        <taxon>Viridiplantae</taxon>
        <taxon>Streptophyta</taxon>
        <taxon>Embryophyta</taxon>
        <taxon>Tracheophyta</taxon>
        <taxon>Spermatophyta</taxon>
        <taxon>Magnoliopsida</taxon>
        <taxon>eudicotyledons</taxon>
        <taxon>Gunneridae</taxon>
        <taxon>Pentapetalae</taxon>
        <taxon>asterids</taxon>
        <taxon>lamiids</taxon>
        <taxon>Lamiales</taxon>
        <taxon>Orobanchaceae</taxon>
        <taxon>Pedicularideae</taxon>
        <taxon>Castillejinae</taxon>
        <taxon>Castilleja</taxon>
    </lineage>
</organism>
<dbReference type="SUPFAM" id="SSF51735">
    <property type="entry name" value="NAD(P)-binding Rossmann-fold domains"/>
    <property type="match status" value="1"/>
</dbReference>
<dbReference type="AlphaFoldDB" id="A0ABD3BSI3"/>
<keyword evidence="2 4" id="KW-0444">Lipid biosynthesis</keyword>
<keyword evidence="3 4" id="KW-0443">Lipid metabolism</keyword>
<dbReference type="Gene3D" id="3.40.50.720">
    <property type="entry name" value="NAD(P)-binding Rossmann-like Domain"/>
    <property type="match status" value="1"/>
</dbReference>
<evidence type="ECO:0000313" key="8">
    <source>
        <dbReference type="Proteomes" id="UP001632038"/>
    </source>
</evidence>
<keyword evidence="4" id="KW-0521">NADP</keyword>
<evidence type="ECO:0000256" key="4">
    <source>
        <dbReference type="RuleBase" id="RU363097"/>
    </source>
</evidence>
<feature type="domain" description="Thioester reductase (TE)" evidence="6">
    <location>
        <begin position="2"/>
        <end position="89"/>
    </location>
</feature>
<evidence type="ECO:0000256" key="2">
    <source>
        <dbReference type="ARBA" id="ARBA00022516"/>
    </source>
</evidence>
<evidence type="ECO:0000256" key="3">
    <source>
        <dbReference type="ARBA" id="ARBA00023098"/>
    </source>
</evidence>
<comment type="catalytic activity">
    <reaction evidence="4">
        <text>a long-chain fatty acyl-CoA + 2 NADPH + 2 H(+) = a long-chain primary fatty alcohol + 2 NADP(+) + CoA</text>
        <dbReference type="Rhea" id="RHEA:52716"/>
        <dbReference type="ChEBI" id="CHEBI:15378"/>
        <dbReference type="ChEBI" id="CHEBI:57287"/>
        <dbReference type="ChEBI" id="CHEBI:57783"/>
        <dbReference type="ChEBI" id="CHEBI:58349"/>
        <dbReference type="ChEBI" id="CHEBI:77396"/>
        <dbReference type="ChEBI" id="CHEBI:83139"/>
        <dbReference type="EC" id="1.2.1.84"/>
    </reaction>
</comment>
<dbReference type="GO" id="GO:0102965">
    <property type="term" value="F:alcohol-forming long-chain fatty acyl-CoA reductase activity"/>
    <property type="evidence" value="ECO:0007669"/>
    <property type="project" value="UniProtKB-EC"/>
</dbReference>
<feature type="domain" description="Fatty acyl-CoA reductase C-terminal" evidence="5">
    <location>
        <begin position="170"/>
        <end position="262"/>
    </location>
</feature>
<comment type="caution">
    <text evidence="7">The sequence shown here is derived from an EMBL/GenBank/DDBJ whole genome shotgun (WGS) entry which is preliminary data.</text>
</comment>
<protein>
    <recommendedName>
        <fullName evidence="4">Fatty acyl-CoA reductase</fullName>
        <ecNumber evidence="4">1.2.1.84</ecNumber>
    </recommendedName>
</protein>
<dbReference type="CDD" id="cd09071">
    <property type="entry name" value="FAR_C"/>
    <property type="match status" value="1"/>
</dbReference>
<dbReference type="Proteomes" id="UP001632038">
    <property type="component" value="Unassembled WGS sequence"/>
</dbReference>
<reference evidence="8" key="1">
    <citation type="journal article" date="2024" name="IScience">
        <title>Strigolactones Initiate the Formation of Haustorium-like Structures in Castilleja.</title>
        <authorList>
            <person name="Buerger M."/>
            <person name="Peterson D."/>
            <person name="Chory J."/>
        </authorList>
    </citation>
    <scope>NUCLEOTIDE SEQUENCE [LARGE SCALE GENOMIC DNA]</scope>
</reference>
<evidence type="ECO:0000259" key="5">
    <source>
        <dbReference type="Pfam" id="PF03015"/>
    </source>
</evidence>
<dbReference type="GO" id="GO:0006629">
    <property type="term" value="P:lipid metabolic process"/>
    <property type="evidence" value="ECO:0007669"/>
    <property type="project" value="UniProtKB-KW"/>
</dbReference>
<evidence type="ECO:0000259" key="6">
    <source>
        <dbReference type="Pfam" id="PF07993"/>
    </source>
</evidence>
<dbReference type="EMBL" id="JAVIJP010000066">
    <property type="protein sequence ID" value="KAL3620178.1"/>
    <property type="molecule type" value="Genomic_DNA"/>
</dbReference>
<dbReference type="PANTHER" id="PTHR11011">
    <property type="entry name" value="MALE STERILITY PROTEIN 2-RELATED"/>
    <property type="match status" value="1"/>
</dbReference>
<dbReference type="Pfam" id="PF03015">
    <property type="entry name" value="Sterile"/>
    <property type="match status" value="1"/>
</dbReference>
<dbReference type="InterPro" id="IPR033640">
    <property type="entry name" value="FAR_C"/>
</dbReference>